<feature type="region of interest" description="Disordered" evidence="1">
    <location>
        <begin position="77"/>
        <end position="129"/>
    </location>
</feature>
<evidence type="ECO:0000256" key="1">
    <source>
        <dbReference type="SAM" id="MobiDB-lite"/>
    </source>
</evidence>
<feature type="compositionally biased region" description="Basic and acidic residues" evidence="1">
    <location>
        <begin position="92"/>
        <end position="102"/>
    </location>
</feature>
<evidence type="ECO:0000313" key="3">
    <source>
        <dbReference type="Proteomes" id="UP001430356"/>
    </source>
</evidence>
<comment type="caution">
    <text evidence="2">The sequence shown here is derived from an EMBL/GenBank/DDBJ whole genome shotgun (WGS) entry which is preliminary data.</text>
</comment>
<dbReference type="EMBL" id="JAECZO010000022">
    <property type="protein sequence ID" value="KAK7201913.1"/>
    <property type="molecule type" value="Genomic_DNA"/>
</dbReference>
<reference evidence="2 3" key="1">
    <citation type="journal article" date="2021" name="MBio">
        <title>A New Model Trypanosomatid, Novymonas esmeraldas: Genomic Perception of Its 'Candidatus Pandoraea novymonadis' Endosymbiont.</title>
        <authorList>
            <person name="Zakharova A."/>
            <person name="Saura A."/>
            <person name="Butenko A."/>
            <person name="Podesvova L."/>
            <person name="Warmusova S."/>
            <person name="Kostygov A.Y."/>
            <person name="Nenarokova A."/>
            <person name="Lukes J."/>
            <person name="Opperdoes F.R."/>
            <person name="Yurchenko V."/>
        </authorList>
    </citation>
    <scope>NUCLEOTIDE SEQUENCE [LARGE SCALE GENOMIC DNA]</scope>
    <source>
        <strain evidence="2 3">E262AT.01</strain>
    </source>
</reference>
<accession>A0AAW0F6K4</accession>
<dbReference type="AlphaFoldDB" id="A0AAW0F6K4"/>
<protein>
    <submittedName>
        <fullName evidence="2">Uncharacterized protein</fullName>
    </submittedName>
</protein>
<organism evidence="2 3">
    <name type="scientific">Novymonas esmeraldas</name>
    <dbReference type="NCBI Taxonomy" id="1808958"/>
    <lineage>
        <taxon>Eukaryota</taxon>
        <taxon>Discoba</taxon>
        <taxon>Euglenozoa</taxon>
        <taxon>Kinetoplastea</taxon>
        <taxon>Metakinetoplastina</taxon>
        <taxon>Trypanosomatida</taxon>
        <taxon>Trypanosomatidae</taxon>
        <taxon>Novymonas</taxon>
    </lineage>
</organism>
<dbReference type="PANTHER" id="PTHR40744">
    <property type="entry name" value="SODIUM STIBOGLUCONATE RESISTANCE PROTEIN-RELATED"/>
    <property type="match status" value="1"/>
</dbReference>
<name>A0AAW0F6K4_9TRYP</name>
<feature type="compositionally biased region" description="Low complexity" evidence="1">
    <location>
        <begin position="116"/>
        <end position="127"/>
    </location>
</feature>
<keyword evidence="3" id="KW-1185">Reference proteome</keyword>
<dbReference type="PANTHER" id="PTHR40744:SF1">
    <property type="entry name" value="SODIUM STIBOGLUCONATE RESISTANCE PROTEIN"/>
    <property type="match status" value="1"/>
</dbReference>
<dbReference type="Proteomes" id="UP001430356">
    <property type="component" value="Unassembled WGS sequence"/>
</dbReference>
<sequence>MGNRQSQVPQEGQGHPAHYYRGVAAAKEARFTVAELYFVQALQKHPGRDFWNLLMSNVIRENVTSPTETAARGSEYAAHGIGGRARQQQEQSSERTDGERSRGTSRGRAETTAGYSSASEHADQSSAAEEEEAVHEVFLPLDERIHDILDFFRMLADIALIYLELLAATRHKEKVLSLASRYCILTISHTQVLLHCLTLWKEEQALDGRGFIDYEKKRQRSDTIDPMYAAEGEEEESLAGEETNHAEPRPPQHLSQTSQLYLALALVEATCRYYFMSFALNYAAVLRAWYTAADGEGSKRHAVYNNAVDHMEAVVELVQSAAEEYPGEYLSRLMVQTFPDVPASAAWRWSRRYDGKRRSGSSPRTLSFGSYQHRHLYAHATPWSPLHQGLVSLQLVRRVRLVVRQESGTRVETRLATPGQRMTYHYLSWMADAVFLAVPGCSPYVLTRALPGFVPRQGTLSHKSEMLLRAPRDAATAVDANVVESPQCDSKEAALSQEAAMVERLQRPQPRAQEGMSASEQKAFMKKCKQELRRSGRKINTDLDMSDERTCMMLCQNEVCLLGGSALLNYTQLCAVAGEVESAAVYAEQSKAVVRGLYGPQSAEMHMVCYLLKGGMRS</sequence>
<proteinExistence type="predicted"/>
<gene>
    <name evidence="2" type="ORF">NESM_000258900</name>
</gene>
<feature type="region of interest" description="Disordered" evidence="1">
    <location>
        <begin position="231"/>
        <end position="253"/>
    </location>
</feature>
<evidence type="ECO:0000313" key="2">
    <source>
        <dbReference type="EMBL" id="KAK7201913.1"/>
    </source>
</evidence>